<dbReference type="GO" id="GO:0009228">
    <property type="term" value="P:thiamine biosynthetic process"/>
    <property type="evidence" value="ECO:0007669"/>
    <property type="project" value="InterPro"/>
</dbReference>
<organism evidence="8 9">
    <name type="scientific">Mucilaginibacter gossypii</name>
    <dbReference type="NCBI Taxonomy" id="551996"/>
    <lineage>
        <taxon>Bacteria</taxon>
        <taxon>Pseudomonadati</taxon>
        <taxon>Bacteroidota</taxon>
        <taxon>Sphingobacteriia</taxon>
        <taxon>Sphingobacteriales</taxon>
        <taxon>Sphingobacteriaceae</taxon>
        <taxon>Mucilaginibacter</taxon>
    </lineage>
</organism>
<evidence type="ECO:0000313" key="9">
    <source>
        <dbReference type="Proteomes" id="UP000199705"/>
    </source>
</evidence>
<dbReference type="CDD" id="cd01169">
    <property type="entry name" value="HMPP_kinase"/>
    <property type="match status" value="1"/>
</dbReference>
<evidence type="ECO:0000256" key="1">
    <source>
        <dbReference type="ARBA" id="ARBA00004948"/>
    </source>
</evidence>
<evidence type="ECO:0000259" key="7">
    <source>
        <dbReference type="Pfam" id="PF08543"/>
    </source>
</evidence>
<dbReference type="EMBL" id="FNCG01000003">
    <property type="protein sequence ID" value="SDG36722.1"/>
    <property type="molecule type" value="Genomic_DNA"/>
</dbReference>
<dbReference type="PANTHER" id="PTHR20858:SF17">
    <property type="entry name" value="HYDROXYMETHYLPYRIMIDINE_PHOSPHOMETHYLPYRIMIDINE KINASE THI20-RELATED"/>
    <property type="match status" value="1"/>
</dbReference>
<name>A0A1G7TNP7_9SPHI</name>
<dbReference type="Pfam" id="PF08543">
    <property type="entry name" value="Phos_pyr_kin"/>
    <property type="match status" value="1"/>
</dbReference>
<accession>A0A1G7TNP7</accession>
<dbReference type="RefSeq" id="WP_091164001.1">
    <property type="nucleotide sequence ID" value="NZ_FNCG01000003.1"/>
</dbReference>
<evidence type="ECO:0000256" key="2">
    <source>
        <dbReference type="ARBA" id="ARBA00012135"/>
    </source>
</evidence>
<sequence>MQYYQYCSVLTIAGSDSGGGAGIQADLKTFAALGCYGTSAITAITAQNTLGISDIHVVPPAMVQNQISAVMSDIRPLAVKIGMLPNAETVQAVADVLKKHEPLPIILDPVISSSSGKQLADNEALLAMKELLFPMVTLLTPNLNETTQLTGKHAGNVDDMINAAEALLDLGSQAVLVKGGHLDGLELYNLYADRQGVRKTFAYPFINSLNTHGTGCTLASAIAAYIARGQSITEAIASAGVYVNIAIKEGQNVKTGEGSGPLNHFFKPRKLAKLDF</sequence>
<dbReference type="GO" id="GO:0008972">
    <property type="term" value="F:phosphomethylpyrimidine kinase activity"/>
    <property type="evidence" value="ECO:0007669"/>
    <property type="project" value="InterPro"/>
</dbReference>
<dbReference type="InterPro" id="IPR013749">
    <property type="entry name" value="PM/HMP-P_kinase-1"/>
</dbReference>
<keyword evidence="5 8" id="KW-0418">Kinase</keyword>
<keyword evidence="9" id="KW-1185">Reference proteome</keyword>
<dbReference type="SUPFAM" id="SSF53613">
    <property type="entry name" value="Ribokinase-like"/>
    <property type="match status" value="1"/>
</dbReference>
<dbReference type="PANTHER" id="PTHR20858">
    <property type="entry name" value="PHOSPHOMETHYLPYRIMIDINE KINASE"/>
    <property type="match status" value="1"/>
</dbReference>
<keyword evidence="6" id="KW-0067">ATP-binding</keyword>
<dbReference type="EC" id="2.7.1.49" evidence="2"/>
<proteinExistence type="predicted"/>
<dbReference type="GO" id="GO:0008902">
    <property type="term" value="F:hydroxymethylpyrimidine kinase activity"/>
    <property type="evidence" value="ECO:0007669"/>
    <property type="project" value="UniProtKB-EC"/>
</dbReference>
<dbReference type="NCBIfam" id="TIGR00097">
    <property type="entry name" value="HMP-P_kinase"/>
    <property type="match status" value="1"/>
</dbReference>
<dbReference type="InterPro" id="IPR004399">
    <property type="entry name" value="HMP/HMP-P_kinase_dom"/>
</dbReference>
<evidence type="ECO:0000256" key="6">
    <source>
        <dbReference type="ARBA" id="ARBA00022840"/>
    </source>
</evidence>
<dbReference type="InterPro" id="IPR029056">
    <property type="entry name" value="Ribokinase-like"/>
</dbReference>
<keyword evidence="3" id="KW-0808">Transferase</keyword>
<dbReference type="AlphaFoldDB" id="A0A1G7TNP7"/>
<keyword evidence="4" id="KW-0547">Nucleotide-binding</keyword>
<dbReference type="STRING" id="551996.SAMN05192573_103215"/>
<evidence type="ECO:0000256" key="5">
    <source>
        <dbReference type="ARBA" id="ARBA00022777"/>
    </source>
</evidence>
<dbReference type="GO" id="GO:0005829">
    <property type="term" value="C:cytosol"/>
    <property type="evidence" value="ECO:0007669"/>
    <property type="project" value="TreeGrafter"/>
</dbReference>
<evidence type="ECO:0000256" key="4">
    <source>
        <dbReference type="ARBA" id="ARBA00022741"/>
    </source>
</evidence>
<reference evidence="9" key="1">
    <citation type="submission" date="2016-10" db="EMBL/GenBank/DDBJ databases">
        <authorList>
            <person name="Varghese N."/>
            <person name="Submissions S."/>
        </authorList>
    </citation>
    <scope>NUCLEOTIDE SEQUENCE [LARGE SCALE GENOMIC DNA]</scope>
    <source>
        <strain evidence="9">Gh-67</strain>
    </source>
</reference>
<gene>
    <name evidence="8" type="ORF">SAMN05192573_103215</name>
</gene>
<dbReference type="Gene3D" id="3.40.1190.20">
    <property type="match status" value="1"/>
</dbReference>
<dbReference type="Proteomes" id="UP000199705">
    <property type="component" value="Unassembled WGS sequence"/>
</dbReference>
<comment type="pathway">
    <text evidence="1">Cofactor biosynthesis; thiamine diphosphate biosynthesis.</text>
</comment>
<protein>
    <recommendedName>
        <fullName evidence="2">hydroxymethylpyrimidine kinase</fullName>
        <ecNumber evidence="2">2.7.1.49</ecNumber>
    </recommendedName>
</protein>
<dbReference type="FunFam" id="3.40.1190.20:FF:000003">
    <property type="entry name" value="Phosphomethylpyrimidine kinase ThiD"/>
    <property type="match status" value="1"/>
</dbReference>
<feature type="domain" description="Pyridoxamine kinase/Phosphomethylpyrimidine kinase" evidence="7">
    <location>
        <begin position="16"/>
        <end position="263"/>
    </location>
</feature>
<evidence type="ECO:0000313" key="8">
    <source>
        <dbReference type="EMBL" id="SDG36722.1"/>
    </source>
</evidence>
<evidence type="ECO:0000256" key="3">
    <source>
        <dbReference type="ARBA" id="ARBA00022679"/>
    </source>
</evidence>
<dbReference type="GO" id="GO:0005524">
    <property type="term" value="F:ATP binding"/>
    <property type="evidence" value="ECO:0007669"/>
    <property type="project" value="UniProtKB-KW"/>
</dbReference>